<sequence length="497" mass="53280">MANPWLVGVVLALSNFMVVLDISIANVSVPHIAGSLAIAPDQGTWVITSYSVAEAICVPLTGWLVARFGTVRTYLVAMTGFGIFSVLCGLSTTLGMLVACRIGQGICGGPIMPLTQTLLMAVFPPQKRGQAMGLWAMTTVVAPIAGPLLGGPISDNWSWHWIFFINIPIAIICVVGSFFNLRNHETPTRAAPIDVGGMALLVIWVGALQIMLDIGRDHDWFASDMIKALAIVAAIGFIAFVIWELTADQPAVNLRVFRHRGFSMSLLSLSLTYAIFFSAIVVTPQWLQGAMGYTATWSGYVVAWQGLFAVVMSPIVGKLVGITDPRRVYSLGVSWMAMTMLLRANWSTDVDYWHLAVPHLLLGIGMPMFFVPVTMIALAAVDPAEVPGAAGLQNFARTLSGAFGTSIATTMWQNGAEQQRAELANIINPAMFEQQAAAAGLSAERMRGLLEQLVMGQGFALSLVHIYQVAAALLFVSATFVWFAPRPRGSPAAGGGH</sequence>
<feature type="transmembrane region" description="Helical" evidence="8">
    <location>
        <begin position="352"/>
        <end position="371"/>
    </location>
</feature>
<dbReference type="Gene3D" id="1.20.1720.10">
    <property type="entry name" value="Multidrug resistance protein D"/>
    <property type="match status" value="1"/>
</dbReference>
<evidence type="ECO:0000256" key="8">
    <source>
        <dbReference type="SAM" id="Phobius"/>
    </source>
</evidence>
<keyword evidence="3" id="KW-0813">Transport</keyword>
<keyword evidence="7 8" id="KW-0472">Membrane</keyword>
<name>A0ABT8Y683_9SPHN</name>
<evidence type="ECO:0000256" key="5">
    <source>
        <dbReference type="ARBA" id="ARBA00022692"/>
    </source>
</evidence>
<feature type="transmembrane region" description="Helical" evidence="8">
    <location>
        <begin position="45"/>
        <end position="66"/>
    </location>
</feature>
<feature type="transmembrane region" description="Helical" evidence="8">
    <location>
        <begin position="328"/>
        <end position="346"/>
    </location>
</feature>
<feature type="transmembrane region" description="Helical" evidence="8">
    <location>
        <begin position="73"/>
        <end position="96"/>
    </location>
</feature>
<feature type="transmembrane region" description="Helical" evidence="8">
    <location>
        <begin position="159"/>
        <end position="181"/>
    </location>
</feature>
<dbReference type="InterPro" id="IPR011701">
    <property type="entry name" value="MFS"/>
</dbReference>
<dbReference type="PANTHER" id="PTHR42718">
    <property type="entry name" value="MAJOR FACILITATOR SUPERFAMILY MULTIDRUG TRANSPORTER MFSC"/>
    <property type="match status" value="1"/>
</dbReference>
<protein>
    <submittedName>
        <fullName evidence="10">DHA2 family efflux MFS transporter permease subunit</fullName>
    </submittedName>
</protein>
<evidence type="ECO:0000256" key="7">
    <source>
        <dbReference type="ARBA" id="ARBA00023136"/>
    </source>
</evidence>
<feature type="transmembrane region" description="Helical" evidence="8">
    <location>
        <begin position="102"/>
        <end position="122"/>
    </location>
</feature>
<feature type="transmembrane region" description="Helical" evidence="8">
    <location>
        <begin position="266"/>
        <end position="287"/>
    </location>
</feature>
<comment type="caution">
    <text evidence="10">The sequence shown here is derived from an EMBL/GenBank/DDBJ whole genome shotgun (WGS) entry which is preliminary data.</text>
</comment>
<dbReference type="Gene3D" id="1.20.1250.20">
    <property type="entry name" value="MFS general substrate transporter like domains"/>
    <property type="match status" value="1"/>
</dbReference>
<accession>A0ABT8Y683</accession>
<evidence type="ECO:0000313" key="11">
    <source>
        <dbReference type="Proteomes" id="UP001169764"/>
    </source>
</evidence>
<keyword evidence="11" id="KW-1185">Reference proteome</keyword>
<proteinExistence type="inferred from homology"/>
<dbReference type="InterPro" id="IPR020846">
    <property type="entry name" value="MFS_dom"/>
</dbReference>
<keyword evidence="4" id="KW-1003">Cell membrane</keyword>
<dbReference type="InterPro" id="IPR036259">
    <property type="entry name" value="MFS_trans_sf"/>
</dbReference>
<feature type="transmembrane region" description="Helical" evidence="8">
    <location>
        <begin position="226"/>
        <end position="245"/>
    </location>
</feature>
<feature type="transmembrane region" description="Helical" evidence="8">
    <location>
        <begin position="5"/>
        <end position="25"/>
    </location>
</feature>
<feature type="transmembrane region" description="Helical" evidence="8">
    <location>
        <begin position="459"/>
        <end position="484"/>
    </location>
</feature>
<feature type="transmembrane region" description="Helical" evidence="8">
    <location>
        <begin position="134"/>
        <end position="153"/>
    </location>
</feature>
<dbReference type="Pfam" id="PF07690">
    <property type="entry name" value="MFS_1"/>
    <property type="match status" value="1"/>
</dbReference>
<feature type="transmembrane region" description="Helical" evidence="8">
    <location>
        <begin position="193"/>
        <end position="214"/>
    </location>
</feature>
<dbReference type="SUPFAM" id="SSF103473">
    <property type="entry name" value="MFS general substrate transporter"/>
    <property type="match status" value="1"/>
</dbReference>
<evidence type="ECO:0000256" key="3">
    <source>
        <dbReference type="ARBA" id="ARBA00022448"/>
    </source>
</evidence>
<dbReference type="PROSITE" id="PS50850">
    <property type="entry name" value="MFS"/>
    <property type="match status" value="1"/>
</dbReference>
<dbReference type="CDD" id="cd17503">
    <property type="entry name" value="MFS_LmrB_MDR_like"/>
    <property type="match status" value="1"/>
</dbReference>
<dbReference type="PANTHER" id="PTHR42718:SF9">
    <property type="entry name" value="MAJOR FACILITATOR SUPERFAMILY MULTIDRUG TRANSPORTER MFSC"/>
    <property type="match status" value="1"/>
</dbReference>
<gene>
    <name evidence="10" type="ORF">Q4F19_05505</name>
</gene>
<keyword evidence="6 8" id="KW-1133">Transmembrane helix</keyword>
<reference evidence="10" key="1">
    <citation type="submission" date="2023-07" db="EMBL/GenBank/DDBJ databases">
        <authorList>
            <person name="Kim M."/>
        </authorList>
    </citation>
    <scope>NUCLEOTIDE SEQUENCE</scope>
    <source>
        <strain evidence="10">BIUV-7</strain>
    </source>
</reference>
<evidence type="ECO:0000259" key="9">
    <source>
        <dbReference type="PROSITE" id="PS50850"/>
    </source>
</evidence>
<evidence type="ECO:0000256" key="6">
    <source>
        <dbReference type="ARBA" id="ARBA00022989"/>
    </source>
</evidence>
<evidence type="ECO:0000313" key="10">
    <source>
        <dbReference type="EMBL" id="MDO6413829.1"/>
    </source>
</evidence>
<dbReference type="EMBL" id="JAUOTP010000002">
    <property type="protein sequence ID" value="MDO6413829.1"/>
    <property type="molecule type" value="Genomic_DNA"/>
</dbReference>
<dbReference type="NCBIfam" id="TIGR00711">
    <property type="entry name" value="efflux_EmrB"/>
    <property type="match status" value="1"/>
</dbReference>
<comment type="similarity">
    <text evidence="2">Belongs to the major facilitator superfamily. EmrB family.</text>
</comment>
<comment type="subcellular location">
    <subcellularLocation>
        <location evidence="1">Cell membrane</location>
        <topology evidence="1">Multi-pass membrane protein</topology>
    </subcellularLocation>
</comment>
<dbReference type="Proteomes" id="UP001169764">
    <property type="component" value="Unassembled WGS sequence"/>
</dbReference>
<feature type="transmembrane region" description="Helical" evidence="8">
    <location>
        <begin position="299"/>
        <end position="316"/>
    </location>
</feature>
<dbReference type="InterPro" id="IPR004638">
    <property type="entry name" value="EmrB-like"/>
</dbReference>
<keyword evidence="5 8" id="KW-0812">Transmembrane</keyword>
<evidence type="ECO:0000256" key="4">
    <source>
        <dbReference type="ARBA" id="ARBA00022475"/>
    </source>
</evidence>
<evidence type="ECO:0000256" key="2">
    <source>
        <dbReference type="ARBA" id="ARBA00008537"/>
    </source>
</evidence>
<feature type="domain" description="Major facilitator superfamily (MFS) profile" evidence="9">
    <location>
        <begin position="7"/>
        <end position="489"/>
    </location>
</feature>
<evidence type="ECO:0000256" key="1">
    <source>
        <dbReference type="ARBA" id="ARBA00004651"/>
    </source>
</evidence>
<organism evidence="10 11">
    <name type="scientific">Sphingomonas natans</name>
    <dbReference type="NCBI Taxonomy" id="3063330"/>
    <lineage>
        <taxon>Bacteria</taxon>
        <taxon>Pseudomonadati</taxon>
        <taxon>Pseudomonadota</taxon>
        <taxon>Alphaproteobacteria</taxon>
        <taxon>Sphingomonadales</taxon>
        <taxon>Sphingomonadaceae</taxon>
        <taxon>Sphingomonas</taxon>
    </lineage>
</organism>